<dbReference type="Gene3D" id="2.20.200.10">
    <property type="entry name" value="Outer membrane efflux proteins (OEP)"/>
    <property type="match status" value="2"/>
</dbReference>
<feature type="region of interest" description="Disordered" evidence="2">
    <location>
        <begin position="488"/>
        <end position="509"/>
    </location>
</feature>
<protein>
    <submittedName>
        <fullName evidence="3">TolC family protein</fullName>
    </submittedName>
</protein>
<dbReference type="PANTHER" id="PTHR30203:SF29">
    <property type="entry name" value="PROTEIN CYAE"/>
    <property type="match status" value="1"/>
</dbReference>
<dbReference type="Pfam" id="PF02321">
    <property type="entry name" value="OEP"/>
    <property type="match status" value="2"/>
</dbReference>
<name>A0ABX6MI45_9BURK</name>
<evidence type="ECO:0000256" key="2">
    <source>
        <dbReference type="SAM" id="MobiDB-lite"/>
    </source>
</evidence>
<accession>A0ABX6MI45</accession>
<evidence type="ECO:0000313" key="3">
    <source>
        <dbReference type="EMBL" id="QJD93997.1"/>
    </source>
</evidence>
<sequence>MALAVAATLSACAVQGPAAQVEAPTPQQWQAPLPHNGSQTDLATWWRGQADGLLVQLIESAQAVSPTVASAASRIAQSRAERVAAGAALLPNVDAAASVNRSNQQSSLPMGTTSQAALNASWEVDLFGANRAARDAAQARLESAHAGWHDARVSVAAEVANQYYGLRACEQLLAVAQQDARSRDDTERLTALSAKAGFQSPASLSLARASAADGNNRYLAQRAACDIDVKVLSALTAIDEPALRQKLAAGLPNDATRVASGSGSGSMMGRAAGEMLSGAADTATDAVYASFTAPAMAIAELPARTLSQRPDVFTAEREVAAASADVGNAQAQRYPRLTLSGSVGVANFRASGDNTKTDTWTIGPVALSLPVFDAGRRRANVDSANARYDAAVSSYRATVRQAVSEVEQALVNLDSTAARAGHAQSALEGYRANYAAVDERYKNGMASLFELEDARRTRLTAEQAVINLQRDRSAAWVALYRAAGGGFTPPASPQPSAAAAPQPTAPVGGFSAADDATRAAVTATTGRPAQVAAILRVAN</sequence>
<dbReference type="SUPFAM" id="SSF56954">
    <property type="entry name" value="Outer membrane efflux proteins (OEP)"/>
    <property type="match status" value="1"/>
</dbReference>
<comment type="similarity">
    <text evidence="1">Belongs to the outer membrane factor (OMF) (TC 1.B.17) family.</text>
</comment>
<proteinExistence type="inferred from homology"/>
<dbReference type="PANTHER" id="PTHR30203">
    <property type="entry name" value="OUTER MEMBRANE CATION EFFLUX PROTEIN"/>
    <property type="match status" value="1"/>
</dbReference>
<dbReference type="InterPro" id="IPR003423">
    <property type="entry name" value="OMP_efflux"/>
</dbReference>
<dbReference type="Proteomes" id="UP000503117">
    <property type="component" value="Chromosome"/>
</dbReference>
<evidence type="ECO:0000256" key="1">
    <source>
        <dbReference type="ARBA" id="ARBA00007613"/>
    </source>
</evidence>
<keyword evidence="4" id="KW-1185">Reference proteome</keyword>
<dbReference type="InterPro" id="IPR010131">
    <property type="entry name" value="MdtP/NodT-like"/>
</dbReference>
<dbReference type="EMBL" id="CP051684">
    <property type="protein sequence ID" value="QJD93997.1"/>
    <property type="molecule type" value="Genomic_DNA"/>
</dbReference>
<reference evidence="3 4" key="1">
    <citation type="submission" date="2020-04" db="EMBL/GenBank/DDBJ databases">
        <title>Genome sequencing of novel species.</title>
        <authorList>
            <person name="Heo J."/>
            <person name="Kim S.-J."/>
            <person name="Kim J.-S."/>
            <person name="Hong S.-B."/>
            <person name="Kwon S.-W."/>
        </authorList>
    </citation>
    <scope>NUCLEOTIDE SEQUENCE [LARGE SCALE GENOMIC DNA]</scope>
    <source>
        <strain evidence="3 4">AF9R3</strain>
    </source>
</reference>
<evidence type="ECO:0000313" key="4">
    <source>
        <dbReference type="Proteomes" id="UP000503117"/>
    </source>
</evidence>
<feature type="compositionally biased region" description="Low complexity" evidence="2">
    <location>
        <begin position="494"/>
        <end position="509"/>
    </location>
</feature>
<gene>
    <name evidence="3" type="ORF">HH213_05415</name>
</gene>
<organism evidence="3 4">
    <name type="scientific">Duganella dendranthematis</name>
    <dbReference type="NCBI Taxonomy" id="2728021"/>
    <lineage>
        <taxon>Bacteria</taxon>
        <taxon>Pseudomonadati</taxon>
        <taxon>Pseudomonadota</taxon>
        <taxon>Betaproteobacteria</taxon>
        <taxon>Burkholderiales</taxon>
        <taxon>Oxalobacteraceae</taxon>
        <taxon>Telluria group</taxon>
        <taxon>Duganella</taxon>
    </lineage>
</organism>
<dbReference type="Gene3D" id="1.20.1600.10">
    <property type="entry name" value="Outer membrane efflux proteins (OEP)"/>
    <property type="match status" value="2"/>
</dbReference>